<sequence>MPMRVIWILVGFLIFLFISQNLNFVEISLLLGRPVAVPLALVILAAFSLGFLAGLGILARRRRRRQAAFEDGDVDFGP</sequence>
<dbReference type="AlphaFoldDB" id="A0A5M6IP27"/>
<name>A0A5M6IP27_9PROT</name>
<dbReference type="Proteomes" id="UP000325255">
    <property type="component" value="Unassembled WGS sequence"/>
</dbReference>
<keyword evidence="1" id="KW-0472">Membrane</keyword>
<evidence type="ECO:0000256" key="1">
    <source>
        <dbReference type="SAM" id="Phobius"/>
    </source>
</evidence>
<gene>
    <name evidence="2" type="ORF">F1189_21635</name>
</gene>
<feature type="transmembrane region" description="Helical" evidence="1">
    <location>
        <begin position="37"/>
        <end position="59"/>
    </location>
</feature>
<keyword evidence="1" id="KW-0812">Transmembrane</keyword>
<evidence type="ECO:0000313" key="2">
    <source>
        <dbReference type="EMBL" id="KAA5610001.1"/>
    </source>
</evidence>
<keyword evidence="3" id="KW-1185">Reference proteome</keyword>
<evidence type="ECO:0000313" key="3">
    <source>
        <dbReference type="Proteomes" id="UP000325255"/>
    </source>
</evidence>
<dbReference type="RefSeq" id="WP_150042963.1">
    <property type="nucleotide sequence ID" value="NZ_OW485601.1"/>
</dbReference>
<proteinExistence type="predicted"/>
<protein>
    <submittedName>
        <fullName evidence="2">DUF1049 domain-containing protein</fullName>
    </submittedName>
</protein>
<comment type="caution">
    <text evidence="2">The sequence shown here is derived from an EMBL/GenBank/DDBJ whole genome shotgun (WGS) entry which is preliminary data.</text>
</comment>
<reference evidence="2 3" key="1">
    <citation type="submission" date="2019-09" db="EMBL/GenBank/DDBJ databases">
        <title>Genome sequence of Rhodovastum atsumiense, a diverse member of the Acetobacteraceae family of non-sulfur purple photosynthetic bacteria.</title>
        <authorList>
            <person name="Meyer T."/>
            <person name="Kyndt J."/>
        </authorList>
    </citation>
    <scope>NUCLEOTIDE SEQUENCE [LARGE SCALE GENOMIC DNA]</scope>
    <source>
        <strain evidence="2 3">DSM 21279</strain>
    </source>
</reference>
<dbReference type="EMBL" id="VWPK01000040">
    <property type="protein sequence ID" value="KAA5610001.1"/>
    <property type="molecule type" value="Genomic_DNA"/>
</dbReference>
<keyword evidence="1" id="KW-1133">Transmembrane helix</keyword>
<accession>A0A5M6IP27</accession>
<organism evidence="2 3">
    <name type="scientific">Rhodovastum atsumiense</name>
    <dbReference type="NCBI Taxonomy" id="504468"/>
    <lineage>
        <taxon>Bacteria</taxon>
        <taxon>Pseudomonadati</taxon>
        <taxon>Pseudomonadota</taxon>
        <taxon>Alphaproteobacteria</taxon>
        <taxon>Acetobacterales</taxon>
        <taxon>Acetobacteraceae</taxon>
        <taxon>Rhodovastum</taxon>
    </lineage>
</organism>